<accession>A0A2S7YNT4</accession>
<dbReference type="InterPro" id="IPR032675">
    <property type="entry name" value="LRR_dom_sf"/>
</dbReference>
<comment type="caution">
    <text evidence="1">The sequence shown here is derived from an EMBL/GenBank/DDBJ whole genome shotgun (WGS) entry which is preliminary data.</text>
</comment>
<sequence>MTFTAQMEAMTRISAGSRLEQLPQHLLVSICEYLAQYQPTTKRSLCAFALASQTCRNATDPERFRRMTIFIRGPQKLQRDMQRWRQTIQTGRRTRFLRVIKIAGETISAEEEKQEEEVGYDPEHMCKRLWPSMVNRVDDEHPELLSGMDYPLCYYPALPRPSTQWPDEQPWQALVELCKELPLLEDVVFASSDQFPRALLSELHENHPQSRLHMRNFGLRSLIHSELEETPAMHADDIALATSPCLYSVVTVTSQYRWEQVVDYNKEAIMEMTAGLAPRLTNVCIVGGTMQSSRIPMSTIPRPPWQGFPSSLVEADRRQQPTLGHLQELVLNTCPLAEELLEWTRRTNFSQVQSLTLRREVHSSTMQQLVQIARQSPMTALSSLQISARSWSGQEDMDMKHAVAQLLETLPSLRSLSFYGPSEVTSSSTILSGQLATLRRLEVSSTGEERQGLGSSMLSLESVDQLARQCPQLEELEVQMARGQGDARETAIYHCLGRLPRLKSLTLHLRIQGISPSDMHSGFVLMTFGSHWNMTVPEVQHRYREAAIDTKLALSIFSIIGRINNLRALQLRPYGDYRGPMNGLGRWMCWLARRWVVERDSPGNVMTRELDAQKRKEALKELQAQRNGKEWQTCKKAWDTLWPPRSAQWWDEWSSVPLKSGSEMETILDDIEKRTSSFAAREESRVV</sequence>
<name>A0A2S7YNT4_BEABA</name>
<reference evidence="1 2" key="1">
    <citation type="submission" date="2016-07" db="EMBL/GenBank/DDBJ databases">
        <title>Comparative genomics of the entomopathogenic fungus Beauveria bassiana.</title>
        <authorList>
            <person name="Valero Jimenez C.A."/>
            <person name="Zwaan B.J."/>
            <person name="Van Kan J.A."/>
            <person name="Takken W."/>
            <person name="Debets A.J."/>
            <person name="Schoustra S.E."/>
            <person name="Koenraadt C.J."/>
        </authorList>
    </citation>
    <scope>NUCLEOTIDE SEQUENCE [LARGE SCALE GENOMIC DNA]</scope>
    <source>
        <strain evidence="1 2">ARSEF 8028</strain>
    </source>
</reference>
<dbReference type="Gene3D" id="3.80.10.10">
    <property type="entry name" value="Ribonuclease Inhibitor"/>
    <property type="match status" value="1"/>
</dbReference>
<evidence type="ECO:0000313" key="1">
    <source>
        <dbReference type="EMBL" id="PQK17850.1"/>
    </source>
</evidence>
<dbReference type="Proteomes" id="UP000237441">
    <property type="component" value="Unassembled WGS sequence"/>
</dbReference>
<dbReference type="OrthoDB" id="3945550at2759"/>
<organism evidence="1 2">
    <name type="scientific">Beauveria bassiana</name>
    <name type="common">White muscardine disease fungus</name>
    <name type="synonym">Tritirachium shiotae</name>
    <dbReference type="NCBI Taxonomy" id="176275"/>
    <lineage>
        <taxon>Eukaryota</taxon>
        <taxon>Fungi</taxon>
        <taxon>Dikarya</taxon>
        <taxon>Ascomycota</taxon>
        <taxon>Pezizomycotina</taxon>
        <taxon>Sordariomycetes</taxon>
        <taxon>Hypocreomycetidae</taxon>
        <taxon>Hypocreales</taxon>
        <taxon>Cordycipitaceae</taxon>
        <taxon>Beauveria</taxon>
    </lineage>
</organism>
<proteinExistence type="predicted"/>
<gene>
    <name evidence="1" type="ORF">BB8028_0009g00530</name>
</gene>
<dbReference type="AlphaFoldDB" id="A0A2S7YNT4"/>
<protein>
    <submittedName>
        <fullName evidence="1">Uncharacterized protein</fullName>
    </submittedName>
</protein>
<dbReference type="EMBL" id="JRHA01000009">
    <property type="protein sequence ID" value="PQK17850.1"/>
    <property type="molecule type" value="Genomic_DNA"/>
</dbReference>
<evidence type="ECO:0000313" key="2">
    <source>
        <dbReference type="Proteomes" id="UP000237441"/>
    </source>
</evidence>
<dbReference type="SUPFAM" id="SSF52047">
    <property type="entry name" value="RNI-like"/>
    <property type="match status" value="1"/>
</dbReference>